<dbReference type="InterPro" id="IPR025110">
    <property type="entry name" value="AMP-bd_C"/>
</dbReference>
<dbReference type="Gene3D" id="3.40.50.12780">
    <property type="entry name" value="N-terminal domain of ligase-like"/>
    <property type="match status" value="1"/>
</dbReference>
<dbReference type="RefSeq" id="WP_083407995.1">
    <property type="nucleotide sequence ID" value="NZ_LT629971.1"/>
</dbReference>
<dbReference type="EC" id="6.2.1.3" evidence="3"/>
<evidence type="ECO:0000259" key="10">
    <source>
        <dbReference type="Pfam" id="PF00501"/>
    </source>
</evidence>
<sequence>MADNLGVLQTLWRAGLIAPLRPDKYLRMGTAVRRVGMTATVGFAIAAQRCPDRPGLIDERGTLTWKQLDDRCDALAAGLARLPGGTPKTVAVMCRNHRGFIEALVAANRIGSDVLLLNTSFAGPALAEVVDREGADVVIYDEEFAAIVDRAMADKPDAVRILGWVDGSPETLTVDRLIDENAGRRPEPSQRKSDIILLTSGTTGTPKGAKRGAGSGGVGDLKAVLDRTPWRAEEPIVIVAPMFHAWGFSQLLFAALLACTIVTRRKFDPEATLALVDEHRATGLAVVPVMFDRIMDLPDDVRNRYSGRSLRFATASGSRMRPDVVIRFMDQFGDVIYNNYNATEAGMIATATPADLRAAPDTAGTPADGTEIRILDAEFNELPAGETGKIFVRSGTLFDGYTSGNTKDFHDGFMASGDMGYLDTAGRLFVVGRDDEMIVSGGENVYPIEVEKVLAAHPEVAEATVLGVDDEQYGQRLVAFVVLGGAAGVTPDDLRQHVRDNLANYKVPRQITVLDELPRGSTGKVVRKDLLDLVD</sequence>
<dbReference type="NCBIfam" id="NF009921">
    <property type="entry name" value="PRK13382.1"/>
    <property type="match status" value="1"/>
</dbReference>
<evidence type="ECO:0000256" key="4">
    <source>
        <dbReference type="ARBA" id="ARBA00036813"/>
    </source>
</evidence>
<dbReference type="FunFam" id="3.30.300.30:FF:000008">
    <property type="entry name" value="2,3-dihydroxybenzoate-AMP ligase"/>
    <property type="match status" value="1"/>
</dbReference>
<evidence type="ECO:0000256" key="9">
    <source>
        <dbReference type="SAM" id="MobiDB-lite"/>
    </source>
</evidence>
<evidence type="ECO:0000256" key="8">
    <source>
        <dbReference type="ARBA" id="ARBA00083882"/>
    </source>
</evidence>
<dbReference type="InterPro" id="IPR000873">
    <property type="entry name" value="AMP-dep_synth/lig_dom"/>
</dbReference>
<dbReference type="Pfam" id="PF13193">
    <property type="entry name" value="AMP-binding_C"/>
    <property type="match status" value="1"/>
</dbReference>
<comment type="catalytic activity">
    <reaction evidence="4">
        <text>a long-chain fatty acid + ATP + CoA = a long-chain fatty acyl-CoA + AMP + diphosphate</text>
        <dbReference type="Rhea" id="RHEA:15421"/>
        <dbReference type="ChEBI" id="CHEBI:30616"/>
        <dbReference type="ChEBI" id="CHEBI:33019"/>
        <dbReference type="ChEBI" id="CHEBI:57287"/>
        <dbReference type="ChEBI" id="CHEBI:57560"/>
        <dbReference type="ChEBI" id="CHEBI:83139"/>
        <dbReference type="ChEBI" id="CHEBI:456215"/>
        <dbReference type="EC" id="6.2.1.3"/>
    </reaction>
</comment>
<evidence type="ECO:0000256" key="2">
    <source>
        <dbReference type="ARBA" id="ARBA00022598"/>
    </source>
</evidence>
<organism evidence="12 13">
    <name type="scientific">Mycolicibacterium rutilum</name>
    <name type="common">Mycobacterium rutilum</name>
    <dbReference type="NCBI Taxonomy" id="370526"/>
    <lineage>
        <taxon>Bacteria</taxon>
        <taxon>Bacillati</taxon>
        <taxon>Actinomycetota</taxon>
        <taxon>Actinomycetes</taxon>
        <taxon>Mycobacteriales</taxon>
        <taxon>Mycobacteriaceae</taxon>
        <taxon>Mycolicibacterium</taxon>
    </lineage>
</organism>
<evidence type="ECO:0000313" key="13">
    <source>
        <dbReference type="Proteomes" id="UP000182915"/>
    </source>
</evidence>
<feature type="domain" description="AMP-binding enzyme C-terminal" evidence="11">
    <location>
        <begin position="449"/>
        <end position="524"/>
    </location>
</feature>
<feature type="domain" description="AMP-dependent synthetase/ligase" evidence="10">
    <location>
        <begin position="45"/>
        <end position="401"/>
    </location>
</feature>
<dbReference type="Proteomes" id="UP000182915">
    <property type="component" value="Chromosome I"/>
</dbReference>
<keyword evidence="13" id="KW-1185">Reference proteome</keyword>
<accession>A0A1H6K872</accession>
<dbReference type="InterPro" id="IPR042099">
    <property type="entry name" value="ANL_N_sf"/>
</dbReference>
<evidence type="ECO:0000256" key="6">
    <source>
        <dbReference type="ARBA" id="ARBA00076959"/>
    </source>
</evidence>
<feature type="region of interest" description="Disordered" evidence="9">
    <location>
        <begin position="179"/>
        <end position="218"/>
    </location>
</feature>
<evidence type="ECO:0000259" key="11">
    <source>
        <dbReference type="Pfam" id="PF13193"/>
    </source>
</evidence>
<dbReference type="GO" id="GO:0031956">
    <property type="term" value="F:medium-chain fatty acid-CoA ligase activity"/>
    <property type="evidence" value="ECO:0007669"/>
    <property type="project" value="TreeGrafter"/>
</dbReference>
<proteinExistence type="inferred from homology"/>
<dbReference type="EMBL" id="LT629971">
    <property type="protein sequence ID" value="SEH71651.1"/>
    <property type="molecule type" value="Genomic_DNA"/>
</dbReference>
<dbReference type="OrthoDB" id="56621at2"/>
<dbReference type="InterPro" id="IPR045851">
    <property type="entry name" value="AMP-bd_C_sf"/>
</dbReference>
<dbReference type="AlphaFoldDB" id="A0A1H6K872"/>
<evidence type="ECO:0000256" key="5">
    <source>
        <dbReference type="ARBA" id="ARBA00069710"/>
    </source>
</evidence>
<dbReference type="Gene3D" id="3.30.300.30">
    <property type="match status" value="1"/>
</dbReference>
<evidence type="ECO:0000256" key="3">
    <source>
        <dbReference type="ARBA" id="ARBA00026121"/>
    </source>
</evidence>
<dbReference type="Pfam" id="PF00501">
    <property type="entry name" value="AMP-binding"/>
    <property type="match status" value="1"/>
</dbReference>
<reference evidence="13" key="1">
    <citation type="submission" date="2016-10" db="EMBL/GenBank/DDBJ databases">
        <authorList>
            <person name="Varghese N."/>
            <person name="Submissions S."/>
        </authorList>
    </citation>
    <scope>NUCLEOTIDE SEQUENCE [LARGE SCALE GENOMIC DNA]</scope>
    <source>
        <strain evidence="13">DSM 45405</strain>
    </source>
</reference>
<feature type="compositionally biased region" description="Basic and acidic residues" evidence="9">
    <location>
        <begin position="179"/>
        <end position="194"/>
    </location>
</feature>
<dbReference type="InterPro" id="IPR020845">
    <property type="entry name" value="AMP-binding_CS"/>
</dbReference>
<protein>
    <recommendedName>
        <fullName evidence="5">Long-chain-fatty-acid--CoA ligase FadD13</fullName>
        <ecNumber evidence="3">6.2.1.3</ecNumber>
    </recommendedName>
    <alternativeName>
        <fullName evidence="6">Fatty acyl-CoA ligase</fullName>
    </alternativeName>
    <alternativeName>
        <fullName evidence="8">Fatty acyl-CoA synthetase</fullName>
    </alternativeName>
    <alternativeName>
        <fullName evidence="7">Very-long-chain fatty-acyl-CoA synthetase</fullName>
    </alternativeName>
</protein>
<dbReference type="PANTHER" id="PTHR43201">
    <property type="entry name" value="ACYL-COA SYNTHETASE"/>
    <property type="match status" value="1"/>
</dbReference>
<name>A0A1H6K872_MYCRU</name>
<keyword evidence="2" id="KW-0436">Ligase</keyword>
<gene>
    <name evidence="12" type="ORF">SAMN04489835_3216</name>
</gene>
<dbReference type="PROSITE" id="PS00455">
    <property type="entry name" value="AMP_BINDING"/>
    <property type="match status" value="1"/>
</dbReference>
<dbReference type="PANTHER" id="PTHR43201:SF5">
    <property type="entry name" value="MEDIUM-CHAIN ACYL-COA LIGASE ACSF2, MITOCHONDRIAL"/>
    <property type="match status" value="1"/>
</dbReference>
<evidence type="ECO:0000313" key="12">
    <source>
        <dbReference type="EMBL" id="SEH71651.1"/>
    </source>
</evidence>
<evidence type="ECO:0000256" key="1">
    <source>
        <dbReference type="ARBA" id="ARBA00006432"/>
    </source>
</evidence>
<dbReference type="STRING" id="370526.SAMN04489835_3216"/>
<dbReference type="SUPFAM" id="SSF56801">
    <property type="entry name" value="Acetyl-CoA synthetase-like"/>
    <property type="match status" value="1"/>
</dbReference>
<dbReference type="CDD" id="cd04433">
    <property type="entry name" value="AFD_class_I"/>
    <property type="match status" value="1"/>
</dbReference>
<evidence type="ECO:0000256" key="7">
    <source>
        <dbReference type="ARBA" id="ARBA00080667"/>
    </source>
</evidence>
<comment type="similarity">
    <text evidence="1">Belongs to the ATP-dependent AMP-binding enzyme family.</text>
</comment>
<dbReference type="GO" id="GO:0004467">
    <property type="term" value="F:long-chain fatty acid-CoA ligase activity"/>
    <property type="evidence" value="ECO:0007669"/>
    <property type="project" value="UniProtKB-EC"/>
</dbReference>